<keyword evidence="3 7" id="KW-0418">Kinase</keyword>
<dbReference type="Proteomes" id="UP000603141">
    <property type="component" value="Unassembled WGS sequence"/>
</dbReference>
<keyword evidence="5" id="KW-1133">Transmembrane helix</keyword>
<proteinExistence type="predicted"/>
<evidence type="ECO:0000256" key="4">
    <source>
        <dbReference type="ARBA" id="ARBA00022840"/>
    </source>
</evidence>
<keyword evidence="8" id="KW-1185">Reference proteome</keyword>
<dbReference type="InterPro" id="IPR011009">
    <property type="entry name" value="Kinase-like_dom_sf"/>
</dbReference>
<dbReference type="PANTHER" id="PTHR43289">
    <property type="entry name" value="MITOGEN-ACTIVATED PROTEIN KINASE KINASE KINASE 20-RELATED"/>
    <property type="match status" value="1"/>
</dbReference>
<dbReference type="Gene3D" id="3.30.200.20">
    <property type="entry name" value="Phosphorylase Kinase, domain 1"/>
    <property type="match status" value="1"/>
</dbReference>
<feature type="transmembrane region" description="Helical" evidence="5">
    <location>
        <begin position="415"/>
        <end position="439"/>
    </location>
</feature>
<name>A0A934VVU9_9BACT</name>
<keyword evidence="5" id="KW-0812">Transmembrane</keyword>
<evidence type="ECO:0000256" key="2">
    <source>
        <dbReference type="ARBA" id="ARBA00022741"/>
    </source>
</evidence>
<dbReference type="PANTHER" id="PTHR43289:SF6">
    <property type="entry name" value="SERINE_THREONINE-PROTEIN KINASE NEKL-3"/>
    <property type="match status" value="1"/>
</dbReference>
<evidence type="ECO:0000256" key="1">
    <source>
        <dbReference type="ARBA" id="ARBA00022679"/>
    </source>
</evidence>
<evidence type="ECO:0000313" key="8">
    <source>
        <dbReference type="Proteomes" id="UP000603141"/>
    </source>
</evidence>
<dbReference type="SUPFAM" id="SSF56112">
    <property type="entry name" value="Protein kinase-like (PK-like)"/>
    <property type="match status" value="1"/>
</dbReference>
<dbReference type="InterPro" id="IPR008271">
    <property type="entry name" value="Ser/Thr_kinase_AS"/>
</dbReference>
<organism evidence="7 8">
    <name type="scientific">Luteolibacter pohnpeiensis</name>
    <dbReference type="NCBI Taxonomy" id="454153"/>
    <lineage>
        <taxon>Bacteria</taxon>
        <taxon>Pseudomonadati</taxon>
        <taxon>Verrucomicrobiota</taxon>
        <taxon>Verrucomicrobiia</taxon>
        <taxon>Verrucomicrobiales</taxon>
        <taxon>Verrucomicrobiaceae</taxon>
        <taxon>Luteolibacter</taxon>
    </lineage>
</organism>
<dbReference type="EMBL" id="JAENIJ010000008">
    <property type="protein sequence ID" value="MBK1882143.1"/>
    <property type="molecule type" value="Genomic_DNA"/>
</dbReference>
<evidence type="ECO:0000256" key="3">
    <source>
        <dbReference type="ARBA" id="ARBA00022777"/>
    </source>
</evidence>
<dbReference type="PROSITE" id="PS00108">
    <property type="entry name" value="PROTEIN_KINASE_ST"/>
    <property type="match status" value="1"/>
</dbReference>
<dbReference type="GO" id="GO:0005524">
    <property type="term" value="F:ATP binding"/>
    <property type="evidence" value="ECO:0007669"/>
    <property type="project" value="UniProtKB-KW"/>
</dbReference>
<dbReference type="GO" id="GO:0004674">
    <property type="term" value="F:protein serine/threonine kinase activity"/>
    <property type="evidence" value="ECO:0007669"/>
    <property type="project" value="UniProtKB-KW"/>
</dbReference>
<reference evidence="7" key="1">
    <citation type="submission" date="2021-01" db="EMBL/GenBank/DDBJ databases">
        <title>Modified the classification status of verrucomicrobia.</title>
        <authorList>
            <person name="Feng X."/>
        </authorList>
    </citation>
    <scope>NUCLEOTIDE SEQUENCE</scope>
    <source>
        <strain evidence="7">KCTC 22041</strain>
    </source>
</reference>
<sequence length="736" mass="82804">MKGNVDFDMPDQLDQHHLAIENAIFDTALEIKDGELRELYLQKTFQGDPDGLERMRNLLSAVGESAAYFLQSRVERAELAEDLMREIGPVNLSQPEPDPDAEVEGTVIDRYVLLKRIGEGGCGVVYEARQDGMRRTVALKIIRLGMDSESVVKRFDAERHALELMDHPNIARVVDAGRTPVGRPYFVMELVRGQKITDYFRLEKPDLRAKLQIFLQVCQAIQHAHQKGIVHRDIKPSNILIESHDGVVLPKVIDFGIAKATENPVRDRGELTTLGQFLGTPAYMSPEQIDMGGIDIDTRSDIYSLGTLLYELLSGRPPFDSVELTKSGMSELRRILLEVDPPIPSAVAESGVSASLKGELDWIVVKAMEKDRNRRYQTVYSLAMDIRRYLTNEPVLARRPRKLYLMRKFFLRNQVACISGIMVAISLVVGMGGATVMYLKERNALAVQARLKEEADRARFVETHLRQQAQARANVSRVAILLSEGKIREADLLLQENPLDTIEPSKEAADVFRSVGGWNAVYGRWNQALACFELMNQANRLEDPQRTVQGLDLLMTGPTYLEAGDIDGYKNFRTEALSRYLPTRNSLQAEHLLKVCLLLPVDQQILEKLAAPADLCRLGTDKVSGQNRLPEWNALSAALYCYRADQLDECLKLAYRSLEFKDPAGTREAAVRCLLALALERKARHPEAREQLQIVHRMLRDASNPSDPVDSPTNGHWFAWSVARILCREADGLIDL</sequence>
<keyword evidence="4" id="KW-0067">ATP-binding</keyword>
<keyword evidence="2" id="KW-0547">Nucleotide-binding</keyword>
<dbReference type="InterPro" id="IPR000719">
    <property type="entry name" value="Prot_kinase_dom"/>
</dbReference>
<accession>A0A934VVU9</accession>
<keyword evidence="5" id="KW-0472">Membrane</keyword>
<dbReference type="Gene3D" id="1.10.510.10">
    <property type="entry name" value="Transferase(Phosphotransferase) domain 1"/>
    <property type="match status" value="1"/>
</dbReference>
<protein>
    <submittedName>
        <fullName evidence="7">Serine/threonine protein kinase</fullName>
    </submittedName>
</protein>
<comment type="caution">
    <text evidence="7">The sequence shown here is derived from an EMBL/GenBank/DDBJ whole genome shotgun (WGS) entry which is preliminary data.</text>
</comment>
<gene>
    <name evidence="7" type="ORF">JIN85_06945</name>
</gene>
<dbReference type="CDD" id="cd14014">
    <property type="entry name" value="STKc_PknB_like"/>
    <property type="match status" value="1"/>
</dbReference>
<keyword evidence="7" id="KW-0723">Serine/threonine-protein kinase</keyword>
<evidence type="ECO:0000259" key="6">
    <source>
        <dbReference type="PROSITE" id="PS50011"/>
    </source>
</evidence>
<evidence type="ECO:0000256" key="5">
    <source>
        <dbReference type="SAM" id="Phobius"/>
    </source>
</evidence>
<dbReference type="Pfam" id="PF00069">
    <property type="entry name" value="Pkinase"/>
    <property type="match status" value="1"/>
</dbReference>
<dbReference type="PROSITE" id="PS50011">
    <property type="entry name" value="PROTEIN_KINASE_DOM"/>
    <property type="match status" value="1"/>
</dbReference>
<feature type="domain" description="Protein kinase" evidence="6">
    <location>
        <begin position="111"/>
        <end position="390"/>
    </location>
</feature>
<dbReference type="SMART" id="SM00220">
    <property type="entry name" value="S_TKc"/>
    <property type="match status" value="1"/>
</dbReference>
<keyword evidence="1" id="KW-0808">Transferase</keyword>
<evidence type="ECO:0000313" key="7">
    <source>
        <dbReference type="EMBL" id="MBK1882143.1"/>
    </source>
</evidence>
<dbReference type="RefSeq" id="WP_200268992.1">
    <property type="nucleotide sequence ID" value="NZ_JAENIJ010000008.1"/>
</dbReference>
<dbReference type="AlphaFoldDB" id="A0A934VVU9"/>